<dbReference type="GO" id="GO:0004553">
    <property type="term" value="F:hydrolase activity, hydrolyzing O-glycosyl compounds"/>
    <property type="evidence" value="ECO:0007669"/>
    <property type="project" value="UniProtKB-ARBA"/>
</dbReference>
<keyword evidence="2" id="KW-1015">Disulfide bond</keyword>
<sequence length="1814" mass="192526">MRNFTLFTKILLTLSFLLLTAFGFGQSQTYAGTGTFVVPTGVTSLTVEAWGAGGRGSSRNNGTSGAGGGGGAYAQKIIAVTAGTNYTVTVGTGSTSTAAGGDSWFGTATTVLAKGGSSAADNSLVGGTGGSAAASIGTFTNSGGAGATVVVSTFGGGGGSSGGTSSTTGTGTTALTATGAIAPTGGGNGGNGKAGGSNGSGVVGVIPGGGGGGCYRVSGTQIGGAGANGWVKISWTAPQLYTLFYEDFDAGSNGWTDQTATNVNGSWLLTTAFPSLTINEIGENSFWRINNYNDYANNATIEIISKEYDFTGFQNLSFDIDIRRDTEKDVDGMRILYSINNAAYLQLGANGTGDNWYNSTTVSALGSNGWSDNNVDTTNPLGFGPANRFFRASTPLNDAVFKNQSKVRFKIQFKSNNSNTDDGVAFDNVSVKGEPIVAIVASPVAPAKVNQNLSLWFKTNAGIAVTDGTALTTWDDQAYDTTRSDLVNQESVKALATDAPTYRDNATKNINFNPVADFSLTTVDYMKGKGGLYSQDYFVVVYSNDVVDNSTGANGRQIPLGGKTSHDQFHEDPTGLGLGATSSRYTDEVISHAIGSFAGANATDAIPGTDSYGRAYTSTTQSFSEPLIINVKNNSTSTQTEIYKNGIKIDNTTAKTGTGGDVTPLNFSDYYDLPFYLGTGRSGISGRTNSCLNGRLSEVVVYTAPNSALNQQKIQSYLGLKYGITLHATTGSLATTRLNDVNYIDSAGNIIWDTAANSGFDYDITGIGKDDDSQLNQKQSKSVNPHTSTAFDDDITIGLTDIATTNNLNTNTFGINKNFLCWGNNDGSLNAQPAVTVNISSGITSPSALTTNVDFISIGRTWKVVETGGNMPATKVSIPTTMLTNTITPPGDFLMFISTTPTFSPTADYRVMTVNGSNLETTYDFDGTKYITFGYAPERTFVRCINFDGTNDYLDAGKVLDLNTSFTVSAWINRDATTLDKSILSKKDAAFTSGYDFKINSTGKVEMSWKNGTTQTITSNATIPSGIWHNVGVIYDGTNAKLYIDGVLDKTVALSNVLAASTQSFLIGAADGLSTATTAFFKGSIDEVRVWKVALTEAQFRYVMNQEILKNSTLTNGVTIPNTITLNDISSILWTNLNAYYPMSTYAYTNAKDVSGYGYTAALRNLTTVDRQTAPLPYESQASGLWQTSGTWLNNTVQDLPNSMSIVTPSVPVNWNIVVATHDITSEGDKTVLGLYVGVTPLGVTTASKLTATTASPSQTTGSKIEVSHYLKLNGKLDLVGRSQLVQSLGSDLEITSSGSVERDQQGQSNKYNYNYWSSPVGTLSTTANNVAYTVGGVLKDGTTPATPAAITWVTGNDGSPTTPISLASKWIFKFDNAINDYANWQRIYETGTVPVGQGFTLKGSGAASATQNLTFVGKPNNGNITSTVGAAQLLLVGNPYPSALDASAFIADNATSIDTTTPASTDGALYFWEHYAANNSHNLSAYQGGYAVRNAASGVPPSSVGVDFINTSGATTRLAPNRYIPVGQGFFVIGDADGGTVTFKNSQRAFVKEDNAASQITYRIPTKPKGLDHWTDTTDDITAKDTYKRVRLGFNNRNEIFHRQVVVAFMDERANGEINPGYDAENIDDVPNDMFLINSDKELIIEGEGYFDETASYPIGVRSDSEGVVTFIVDGLENFDANQPVFIYDDETQTYHDIRTEPYEVTLPEGENTTRFALRFTDKALGLLDNNPDDIKVSYARASSILSINNNITAITVEKVILYNLLGQSLATYKVENQEQSNIKIPIKGMPAGVYIAKVKTSKGVLNKKFIVK</sequence>
<evidence type="ECO:0000313" key="6">
    <source>
        <dbReference type="Proteomes" id="UP000316371"/>
    </source>
</evidence>
<feature type="chain" id="PRO_5022162521" evidence="3">
    <location>
        <begin position="32"/>
        <end position="1814"/>
    </location>
</feature>
<dbReference type="Pfam" id="PF21722">
    <property type="entry name" value="Gly_rich_2"/>
    <property type="match status" value="1"/>
</dbReference>
<evidence type="ECO:0000256" key="2">
    <source>
        <dbReference type="ARBA" id="ARBA00023157"/>
    </source>
</evidence>
<dbReference type="GO" id="GO:0005975">
    <property type="term" value="P:carbohydrate metabolic process"/>
    <property type="evidence" value="ECO:0007669"/>
    <property type="project" value="UniProtKB-ARBA"/>
</dbReference>
<proteinExistence type="predicted"/>
<dbReference type="InterPro" id="IPR006558">
    <property type="entry name" value="LamG-like"/>
</dbReference>
<comment type="caution">
    <text evidence="5">The sequence shown here is derived from an EMBL/GenBank/DDBJ whole genome shotgun (WGS) entry which is preliminary data.</text>
</comment>
<evidence type="ECO:0000259" key="4">
    <source>
        <dbReference type="SMART" id="SM00560"/>
    </source>
</evidence>
<dbReference type="Proteomes" id="UP000316371">
    <property type="component" value="Unassembled WGS sequence"/>
</dbReference>
<dbReference type="OrthoDB" id="2582440at2"/>
<dbReference type="InterPro" id="IPR026444">
    <property type="entry name" value="Secre_tail"/>
</dbReference>
<evidence type="ECO:0000256" key="3">
    <source>
        <dbReference type="SAM" id="SignalP"/>
    </source>
</evidence>
<dbReference type="InterPro" id="IPR058515">
    <property type="entry name" value="DUF8202"/>
</dbReference>
<keyword evidence="1 3" id="KW-0732">Signal</keyword>
<dbReference type="SUPFAM" id="SSF49899">
    <property type="entry name" value="Concanavalin A-like lectins/glucanases"/>
    <property type="match status" value="1"/>
</dbReference>
<accession>A0A553E6T3</accession>
<dbReference type="EMBL" id="VJZT01000004">
    <property type="protein sequence ID" value="TRX40768.1"/>
    <property type="molecule type" value="Genomic_DNA"/>
</dbReference>
<evidence type="ECO:0000256" key="1">
    <source>
        <dbReference type="ARBA" id="ARBA00022729"/>
    </source>
</evidence>
<name>A0A553E6T3_9FLAO</name>
<dbReference type="InterPro" id="IPR013320">
    <property type="entry name" value="ConA-like_dom_sf"/>
</dbReference>
<dbReference type="NCBIfam" id="TIGR04183">
    <property type="entry name" value="Por_Secre_tail"/>
    <property type="match status" value="1"/>
</dbReference>
<dbReference type="PANTHER" id="PTHR42535">
    <property type="entry name" value="OOKINETE PROTEIN, PUTATIVE-RELATED"/>
    <property type="match status" value="1"/>
</dbReference>
<dbReference type="Pfam" id="PF26628">
    <property type="entry name" value="DUF8202"/>
    <property type="match status" value="1"/>
</dbReference>
<evidence type="ECO:0000313" key="5">
    <source>
        <dbReference type="EMBL" id="TRX40768.1"/>
    </source>
</evidence>
<dbReference type="InterPro" id="IPR049304">
    <property type="entry name" value="Gly_rich_dom"/>
</dbReference>
<dbReference type="SMART" id="SM00560">
    <property type="entry name" value="LamGL"/>
    <property type="match status" value="1"/>
</dbReference>
<dbReference type="Pfam" id="PF13385">
    <property type="entry name" value="Laminin_G_3"/>
    <property type="match status" value="1"/>
</dbReference>
<reference evidence="5 6" key="1">
    <citation type="submission" date="2019-07" db="EMBL/GenBank/DDBJ databases">
        <title>Novel species of Flavobacterium.</title>
        <authorList>
            <person name="Liu Q."/>
            <person name="Xin Y.-H."/>
        </authorList>
    </citation>
    <scope>NUCLEOTIDE SEQUENCE [LARGE SCALE GENOMIC DNA]</scope>
    <source>
        <strain evidence="5 6">LB1R34</strain>
    </source>
</reference>
<feature type="domain" description="LamG-like jellyroll fold" evidence="4">
    <location>
        <begin position="964"/>
        <end position="1098"/>
    </location>
</feature>
<feature type="signal peptide" evidence="3">
    <location>
        <begin position="1"/>
        <end position="31"/>
    </location>
</feature>
<keyword evidence="6" id="KW-1185">Reference proteome</keyword>
<dbReference type="Gene3D" id="2.60.120.200">
    <property type="match status" value="1"/>
</dbReference>
<gene>
    <name evidence="5" type="ORF">FNW21_05560</name>
</gene>
<dbReference type="PANTHER" id="PTHR42535:SF2">
    <property type="entry name" value="CHROMOSOME UNDETERMINED SCAFFOLD_146, WHOLE GENOME SHOTGUN SEQUENCE"/>
    <property type="match status" value="1"/>
</dbReference>
<organism evidence="5 6">
    <name type="scientific">Flavobacterium restrictum</name>
    <dbReference type="NCBI Taxonomy" id="2594428"/>
    <lineage>
        <taxon>Bacteria</taxon>
        <taxon>Pseudomonadati</taxon>
        <taxon>Bacteroidota</taxon>
        <taxon>Flavobacteriia</taxon>
        <taxon>Flavobacteriales</taxon>
        <taxon>Flavobacteriaceae</taxon>
        <taxon>Flavobacterium</taxon>
    </lineage>
</organism>
<protein>
    <submittedName>
        <fullName evidence="5">T9SS type A sorting domain-containing protein</fullName>
    </submittedName>
</protein>
<dbReference type="RefSeq" id="WP_144255752.1">
    <property type="nucleotide sequence ID" value="NZ_VJZT01000004.1"/>
</dbReference>